<dbReference type="PANTHER" id="PTHR21716">
    <property type="entry name" value="TRANSMEMBRANE PROTEIN"/>
    <property type="match status" value="1"/>
</dbReference>
<evidence type="ECO:0000256" key="2">
    <source>
        <dbReference type="ARBA" id="ARBA00009773"/>
    </source>
</evidence>
<dbReference type="PANTHER" id="PTHR21716:SF64">
    <property type="entry name" value="AI-2 TRANSPORT PROTEIN TQSA"/>
    <property type="match status" value="1"/>
</dbReference>
<protein>
    <submittedName>
        <fullName evidence="7">Putative permease</fullName>
    </submittedName>
</protein>
<dbReference type="Pfam" id="PF01594">
    <property type="entry name" value="AI-2E_transport"/>
    <property type="match status" value="1"/>
</dbReference>
<feature type="transmembrane region" description="Helical" evidence="6">
    <location>
        <begin position="17"/>
        <end position="35"/>
    </location>
</feature>
<comment type="similarity">
    <text evidence="2">Belongs to the autoinducer-2 exporter (AI-2E) (TC 2.A.86) family.</text>
</comment>
<dbReference type="GO" id="GO:0055085">
    <property type="term" value="P:transmembrane transport"/>
    <property type="evidence" value="ECO:0007669"/>
    <property type="project" value="TreeGrafter"/>
</dbReference>
<feature type="transmembrane region" description="Helical" evidence="6">
    <location>
        <begin position="67"/>
        <end position="91"/>
    </location>
</feature>
<feature type="transmembrane region" description="Helical" evidence="6">
    <location>
        <begin position="282"/>
        <end position="300"/>
    </location>
</feature>
<reference evidence="7" key="1">
    <citation type="submission" date="2018-07" db="EMBL/GenBank/DDBJ databases">
        <authorList>
            <person name="Quirk P.G."/>
            <person name="Krulwich T.A."/>
        </authorList>
    </citation>
    <scope>NUCLEOTIDE SEQUENCE</scope>
</reference>
<proteinExistence type="inferred from homology"/>
<evidence type="ECO:0000256" key="3">
    <source>
        <dbReference type="ARBA" id="ARBA00022692"/>
    </source>
</evidence>
<accession>A0A380T8E5</accession>
<evidence type="ECO:0000256" key="1">
    <source>
        <dbReference type="ARBA" id="ARBA00004141"/>
    </source>
</evidence>
<dbReference type="InterPro" id="IPR002549">
    <property type="entry name" value="AI-2E-like"/>
</dbReference>
<gene>
    <name evidence="7" type="ORF">DF3PB_1200005</name>
</gene>
<evidence type="ECO:0000256" key="6">
    <source>
        <dbReference type="SAM" id="Phobius"/>
    </source>
</evidence>
<feature type="transmembrane region" description="Helical" evidence="6">
    <location>
        <begin position="312"/>
        <end position="345"/>
    </location>
</feature>
<keyword evidence="5 6" id="KW-0472">Membrane</keyword>
<feature type="transmembrane region" description="Helical" evidence="6">
    <location>
        <begin position="245"/>
        <end position="270"/>
    </location>
</feature>
<comment type="subcellular location">
    <subcellularLocation>
        <location evidence="1">Membrane</location>
        <topology evidence="1">Multi-pass membrane protein</topology>
    </subcellularLocation>
</comment>
<dbReference type="AlphaFoldDB" id="A0A380T8E5"/>
<dbReference type="GO" id="GO:0016020">
    <property type="term" value="C:membrane"/>
    <property type="evidence" value="ECO:0007669"/>
    <property type="project" value="UniProtKB-SubCell"/>
</dbReference>
<feature type="transmembrane region" description="Helical" evidence="6">
    <location>
        <begin position="220"/>
        <end position="239"/>
    </location>
</feature>
<organism evidence="7">
    <name type="scientific">metagenome</name>
    <dbReference type="NCBI Taxonomy" id="256318"/>
    <lineage>
        <taxon>unclassified sequences</taxon>
        <taxon>metagenomes</taxon>
    </lineage>
</organism>
<sequence length="377" mass="40038">MTDAPESQPSLSTERHILLWLVILAVLGFLCYLLRGALTPFLVGMAVAYLLDPLADRLERAGVPRGLAALLIVASFLTAFVTVLIILVPILSAQITALVGRLPDYAVLAAEAIRPLVDELKAKLARTQVQGLETIVQQHASELMGWTGQVFSRVISGGAVILSVLGVVLISPVVAFYLLRDWDRLVTRIDHLLPRRGGERIRAIFREIDQRLSAFVRGQVLVILILGAWYATGLVLIGLDFGLLLGVIAGLISIIPYVGNIVGLSIGIALAAVQFGSWHGPALVAAVFGSGQILDGYVIQPKIIGDRVGLHPVWLMFAVIAGSALLGFTGALLAVPAAAVIGVLVRSAIAQYLKSPLYLDAGPAPRSAAAEDEALPR</sequence>
<evidence type="ECO:0000256" key="4">
    <source>
        <dbReference type="ARBA" id="ARBA00022989"/>
    </source>
</evidence>
<feature type="transmembrane region" description="Helical" evidence="6">
    <location>
        <begin position="154"/>
        <end position="179"/>
    </location>
</feature>
<evidence type="ECO:0000256" key="5">
    <source>
        <dbReference type="ARBA" id="ARBA00023136"/>
    </source>
</evidence>
<keyword evidence="4 6" id="KW-1133">Transmembrane helix</keyword>
<evidence type="ECO:0000313" key="7">
    <source>
        <dbReference type="EMBL" id="SUS04176.1"/>
    </source>
</evidence>
<dbReference type="EMBL" id="UIDG01000025">
    <property type="protein sequence ID" value="SUS04176.1"/>
    <property type="molecule type" value="Genomic_DNA"/>
</dbReference>
<keyword evidence="3 6" id="KW-0812">Transmembrane</keyword>
<name>A0A380T8E5_9ZZZZ</name>